<dbReference type="InterPro" id="IPR036412">
    <property type="entry name" value="HAD-like_sf"/>
</dbReference>
<dbReference type="InterPro" id="IPR023214">
    <property type="entry name" value="HAD_sf"/>
</dbReference>
<dbReference type="EMBL" id="VFOU01000001">
    <property type="protein sequence ID" value="TQL74465.1"/>
    <property type="molecule type" value="Genomic_DNA"/>
</dbReference>
<name>A0A543API7_9MICC</name>
<dbReference type="GO" id="GO:0005829">
    <property type="term" value="C:cytosol"/>
    <property type="evidence" value="ECO:0007669"/>
    <property type="project" value="TreeGrafter"/>
</dbReference>
<dbReference type="Pfam" id="PF08282">
    <property type="entry name" value="Hydrolase_3"/>
    <property type="match status" value="1"/>
</dbReference>
<dbReference type="GO" id="GO:0000287">
    <property type="term" value="F:magnesium ion binding"/>
    <property type="evidence" value="ECO:0007669"/>
    <property type="project" value="TreeGrafter"/>
</dbReference>
<dbReference type="Gene3D" id="3.40.50.1000">
    <property type="entry name" value="HAD superfamily/HAD-like"/>
    <property type="match status" value="1"/>
</dbReference>
<dbReference type="PANTHER" id="PTHR10000">
    <property type="entry name" value="PHOSPHOSERINE PHOSPHATASE"/>
    <property type="match status" value="1"/>
</dbReference>
<evidence type="ECO:0000313" key="2">
    <source>
        <dbReference type="Proteomes" id="UP000319746"/>
    </source>
</evidence>
<dbReference type="InterPro" id="IPR006379">
    <property type="entry name" value="HAD-SF_hydro_IIB"/>
</dbReference>
<organism evidence="1 2">
    <name type="scientific">Enteractinococcus coprophilus</name>
    <dbReference type="NCBI Taxonomy" id="1027633"/>
    <lineage>
        <taxon>Bacteria</taxon>
        <taxon>Bacillati</taxon>
        <taxon>Actinomycetota</taxon>
        <taxon>Actinomycetes</taxon>
        <taxon>Micrococcales</taxon>
        <taxon>Micrococcaceae</taxon>
    </lineage>
</organism>
<dbReference type="Gene3D" id="3.30.1240.10">
    <property type="match status" value="1"/>
</dbReference>
<dbReference type="RefSeq" id="WP_141865101.1">
    <property type="nucleotide sequence ID" value="NZ_BAABAN010000001.1"/>
</dbReference>
<reference evidence="1 2" key="1">
    <citation type="submission" date="2019-06" db="EMBL/GenBank/DDBJ databases">
        <title>Sequencing the genomes of 1000 actinobacteria strains.</title>
        <authorList>
            <person name="Klenk H.-P."/>
        </authorList>
    </citation>
    <scope>NUCLEOTIDE SEQUENCE [LARGE SCALE GENOMIC DNA]</scope>
    <source>
        <strain evidence="1 2">DSM 24083</strain>
    </source>
</reference>
<gene>
    <name evidence="1" type="ORF">FB556_0930</name>
</gene>
<proteinExistence type="predicted"/>
<dbReference type="Proteomes" id="UP000319746">
    <property type="component" value="Unassembled WGS sequence"/>
</dbReference>
<sequence>MPEFLAPHGADVERDDVGHPLVRPQLIATDLDGTIIPYSETHTGYVSPRTLDAFAAAIDAGIHVAFVTGRPMRWMTALTPVLGSMGPAIVSNGAIIYDMNTDRVLEAHPMDHNLVADVTNELRSLFSGAIFGAETLTGLIMEPEFIAASSRAAARKVDLAAAATKEPTDTVAVRSSRWIEVNRITDRLAEHPKVVKLMVKVNGHDPDELLLAVRSHFGSLVQVTHSVPGVALLEISRGDIHKASTLADYAASLGVHANDVVAFGDQRNDEQMLRWAGTGYAVESGNPALFVQADVVAPACDDDGVAKMIEHLLTLPE</sequence>
<comment type="caution">
    <text evidence="1">The sequence shown here is derived from an EMBL/GenBank/DDBJ whole genome shotgun (WGS) entry which is preliminary data.</text>
</comment>
<keyword evidence="2" id="KW-1185">Reference proteome</keyword>
<evidence type="ECO:0008006" key="3">
    <source>
        <dbReference type="Google" id="ProtNLM"/>
    </source>
</evidence>
<dbReference type="SUPFAM" id="SSF56784">
    <property type="entry name" value="HAD-like"/>
    <property type="match status" value="1"/>
</dbReference>
<dbReference type="OrthoDB" id="3180855at2"/>
<accession>A0A543API7</accession>
<dbReference type="PANTHER" id="PTHR10000:SF8">
    <property type="entry name" value="HAD SUPERFAMILY HYDROLASE-LIKE, TYPE 3"/>
    <property type="match status" value="1"/>
</dbReference>
<dbReference type="AlphaFoldDB" id="A0A543API7"/>
<dbReference type="GO" id="GO:0016791">
    <property type="term" value="F:phosphatase activity"/>
    <property type="evidence" value="ECO:0007669"/>
    <property type="project" value="TreeGrafter"/>
</dbReference>
<dbReference type="NCBIfam" id="TIGR01484">
    <property type="entry name" value="HAD-SF-IIB"/>
    <property type="match status" value="1"/>
</dbReference>
<evidence type="ECO:0000313" key="1">
    <source>
        <dbReference type="EMBL" id="TQL74465.1"/>
    </source>
</evidence>
<protein>
    <recommendedName>
        <fullName evidence="3">HAD superfamily hydrolase (TIGR01484 family)</fullName>
    </recommendedName>
</protein>